<evidence type="ECO:0000313" key="3">
    <source>
        <dbReference type="Proteomes" id="UP001185012"/>
    </source>
</evidence>
<keyword evidence="1" id="KW-0812">Transmembrane</keyword>
<organism evidence="2 3">
    <name type="scientific">Desmospora profundinema</name>
    <dbReference type="NCBI Taxonomy" id="1571184"/>
    <lineage>
        <taxon>Bacteria</taxon>
        <taxon>Bacillati</taxon>
        <taxon>Bacillota</taxon>
        <taxon>Bacilli</taxon>
        <taxon>Bacillales</taxon>
        <taxon>Thermoactinomycetaceae</taxon>
        <taxon>Desmospora</taxon>
    </lineage>
</organism>
<feature type="transmembrane region" description="Helical" evidence="1">
    <location>
        <begin position="29"/>
        <end position="47"/>
    </location>
</feature>
<evidence type="ECO:0000313" key="2">
    <source>
        <dbReference type="EMBL" id="MDR6225457.1"/>
    </source>
</evidence>
<keyword evidence="1" id="KW-0472">Membrane</keyword>
<protein>
    <recommendedName>
        <fullName evidence="4">Holin</fullName>
    </recommendedName>
</protein>
<sequence>MVGMDDAVLIAVVTSLVSLAKRVGFPAKFAPLLALVLGVAAGVIYAVPDDLYAGILVGIVMGLASVGLYSGPKNVKQGVKSL</sequence>
<dbReference type="Proteomes" id="UP001185012">
    <property type="component" value="Unassembled WGS sequence"/>
</dbReference>
<dbReference type="EMBL" id="JAVDQG010000003">
    <property type="protein sequence ID" value="MDR6225457.1"/>
    <property type="molecule type" value="Genomic_DNA"/>
</dbReference>
<evidence type="ECO:0008006" key="4">
    <source>
        <dbReference type="Google" id="ProtNLM"/>
    </source>
</evidence>
<dbReference type="RefSeq" id="WP_309864179.1">
    <property type="nucleotide sequence ID" value="NZ_JAVDQG010000003.1"/>
</dbReference>
<proteinExistence type="predicted"/>
<gene>
    <name evidence="2" type="ORF">JOE21_001455</name>
</gene>
<keyword evidence="1" id="KW-1133">Transmembrane helix</keyword>
<evidence type="ECO:0000256" key="1">
    <source>
        <dbReference type="SAM" id="Phobius"/>
    </source>
</evidence>
<comment type="caution">
    <text evidence="2">The sequence shown here is derived from an EMBL/GenBank/DDBJ whole genome shotgun (WGS) entry which is preliminary data.</text>
</comment>
<reference evidence="2 3" key="1">
    <citation type="submission" date="2023-07" db="EMBL/GenBank/DDBJ databases">
        <title>Genomic Encyclopedia of Type Strains, Phase IV (KMG-IV): sequencing the most valuable type-strain genomes for metagenomic binning, comparative biology and taxonomic classification.</title>
        <authorList>
            <person name="Goeker M."/>
        </authorList>
    </citation>
    <scope>NUCLEOTIDE SEQUENCE [LARGE SCALE GENOMIC DNA]</scope>
    <source>
        <strain evidence="2 3">DSM 45903</strain>
    </source>
</reference>
<accession>A0ABU1ILL6</accession>
<name>A0ABU1ILL6_9BACL</name>
<keyword evidence="3" id="KW-1185">Reference proteome</keyword>
<feature type="transmembrane region" description="Helical" evidence="1">
    <location>
        <begin position="53"/>
        <end position="71"/>
    </location>
</feature>